<dbReference type="eggNOG" id="KOG1733">
    <property type="taxonomic scope" value="Eukaryota"/>
</dbReference>
<keyword evidence="1" id="KW-0813">Transport</keyword>
<reference evidence="7" key="2">
    <citation type="journal article" date="2002" name="Genome Biol.">
        <title>Finishing a whole-genome shotgun: release 3 of the Drosophila melanogaster euchromatic genome sequence.</title>
        <authorList>
            <person name="Celniker S.E."/>
            <person name="Wheeler D.A."/>
            <person name="Kronmiller B."/>
            <person name="Carlson J.W."/>
            <person name="Halpern A."/>
            <person name="Patel S."/>
            <person name="Adams M."/>
            <person name="Champe M."/>
            <person name="Dugan S.P."/>
            <person name="Frise E."/>
            <person name="Hodgson A."/>
            <person name="George R.A."/>
            <person name="Hoskins R.A."/>
            <person name="Laverty T."/>
            <person name="Muzny D.M."/>
            <person name="Nelson C.R."/>
            <person name="Pacleb J.M."/>
            <person name="Park S."/>
            <person name="Pfeiffer B.D."/>
            <person name="Richards S."/>
            <person name="Sodergren E.J."/>
            <person name="Svirskas R."/>
            <person name="Tabor P.E."/>
            <person name="Wan K."/>
            <person name="Stapleton M."/>
            <person name="Sutton G.G."/>
            <person name="Venter C."/>
            <person name="Weinstock G."/>
            <person name="Scherer S.E."/>
            <person name="Myers E.W."/>
            <person name="Gibbs R.A."/>
            <person name="Rubin G.M."/>
        </authorList>
    </citation>
    <scope>NUCLEOTIDE SEQUENCE [LARGE SCALE GENOMIC DNA]</scope>
    <source>
        <strain evidence="7">Berkeley</strain>
    </source>
</reference>
<dbReference type="Bgee" id="FBgn0259198">
    <property type="expression patterns" value="Expressed in early-mid elongation-stage spermatid (Drosophila) in testis and 11 other cell types or tissues"/>
</dbReference>
<dbReference type="AlphaFoldDB" id="A8JUP9"/>
<dbReference type="BioGRID-ORCS" id="7354435">
    <property type="hits" value="0 hits in 1 CRISPR screen"/>
</dbReference>
<evidence type="ECO:0000256" key="1">
    <source>
        <dbReference type="RuleBase" id="RU367043"/>
    </source>
</evidence>
<reference evidence="4 7" key="9">
    <citation type="journal article" date="2007" name="Science">
        <title>Sequence finishing and mapping of Drosophila melanogaster heterochromatin.</title>
        <authorList>
            <person name="Hoskins R.A."/>
            <person name="Carlson J.W."/>
            <person name="Kennedy C."/>
            <person name="Acevedo D."/>
            <person name="Evans-Holm M."/>
            <person name="Frise E."/>
            <person name="Wan K.H."/>
            <person name="Park S."/>
            <person name="Mendez-Lago M."/>
            <person name="Rossi F."/>
            <person name="Villasante A."/>
            <person name="Dimitri P."/>
            <person name="Karpen G.H."/>
            <person name="Celniker S.E."/>
        </authorList>
    </citation>
    <scope>NUCLEOTIDE SEQUENCE [LARGE SCALE GENOMIC DNA]</scope>
    <source>
        <strain evidence="7">Berkeley</strain>
    </source>
</reference>
<evidence type="ECO:0000256" key="2">
    <source>
        <dbReference type="SAM" id="MobiDB-lite"/>
    </source>
</evidence>
<comment type="similarity">
    <text evidence="1">Belongs to the small Tim family.</text>
</comment>
<comment type="function">
    <text evidence="1">Mitochondrial intermembrane chaperone that participates in the import and insertion of some multi-pass transmembrane proteins into the mitochondrial inner membrane. Also required for the transfer of beta-barrel precursors from the TOM complex to the sorting and assembly machinery (SAM complex) of the outer membrane. Acts as a chaperone-like protein that protects the hydrophobic precursors from aggregation and guide them through the mitochondrial intermembrane space.</text>
</comment>
<keyword evidence="7" id="KW-1185">Reference proteome</keyword>
<comment type="subcellular location">
    <subcellularLocation>
        <location evidence="1">Mitochondrion inner membrane</location>
        <topology evidence="1">Peripheral membrane protein</topology>
        <orientation evidence="1">Intermembrane side</orientation>
    </subcellularLocation>
</comment>
<dbReference type="SUPFAM" id="SSF144122">
    <property type="entry name" value="Tim10-like"/>
    <property type="match status" value="1"/>
</dbReference>
<reference evidence="7" key="3">
    <citation type="journal article" date="2002" name="Genome Biol.">
        <title>Annotation of the Drosophila melanogaster euchromatic genome: a systematic review.</title>
        <authorList>
            <person name="Misra S."/>
            <person name="Crosby M.A."/>
            <person name="Mungall C.J."/>
            <person name="Matthews B.B."/>
            <person name="Campbell K.S."/>
            <person name="Hradecky P."/>
            <person name="Huang Y."/>
            <person name="Kaminker J.S."/>
            <person name="Millburn G.H."/>
            <person name="Prochnik S.E."/>
            <person name="Smith C.D."/>
            <person name="Tupy J.L."/>
            <person name="Whitfied E.J."/>
            <person name="Bayraktaroglu L."/>
            <person name="Berman B.P."/>
            <person name="Bettencourt B.R."/>
            <person name="Celniker S.E."/>
            <person name="de Grey A.D."/>
            <person name="Drysdale R.A."/>
            <person name="Harris N.L."/>
            <person name="Richter J."/>
            <person name="Russo S."/>
            <person name="Schroeder A.J."/>
            <person name="Shu S.Q."/>
            <person name="Stapleton M."/>
            <person name="Yamada C."/>
            <person name="Ashburner M."/>
            <person name="Gelbart W.M."/>
            <person name="Rubin G.M."/>
            <person name="Lewis S.E."/>
        </authorList>
    </citation>
    <scope>GENOME REANNOTATION</scope>
    <source>
        <strain evidence="7">Berkeley</strain>
    </source>
</reference>
<proteinExistence type="evidence at transcript level"/>
<dbReference type="FunCoup" id="A8JUP9">
    <property type="interactions" value="8"/>
</dbReference>
<protein>
    <recommendedName>
        <fullName evidence="1">Mitochondrial import inner membrane translocase subunit</fullName>
    </recommendedName>
</protein>
<reference evidence="5" key="10">
    <citation type="submission" date="2010-01" db="EMBL/GenBank/DDBJ databases">
        <authorList>
            <person name="Carlson J."/>
            <person name="Booth B."/>
            <person name="Frise E."/>
            <person name="Sandler J."/>
            <person name="Wan K."/>
            <person name="Yu C."/>
            <person name="Celniker S."/>
        </authorList>
    </citation>
    <scope>NUCLEOTIDE SEQUENCE</scope>
</reference>
<dbReference type="GO" id="GO:0045039">
    <property type="term" value="P:protein insertion into mitochondrial inner membrane"/>
    <property type="evidence" value="ECO:0000250"/>
    <property type="project" value="FlyBase"/>
</dbReference>
<dbReference type="IntAct" id="A8JUP9">
    <property type="interactions" value="1"/>
</dbReference>
<dbReference type="GO" id="GO:0005758">
    <property type="term" value="C:mitochondrial intermembrane space"/>
    <property type="evidence" value="ECO:0000250"/>
    <property type="project" value="FlyBase"/>
</dbReference>
<dbReference type="GO" id="GO:0015031">
    <property type="term" value="P:protein transport"/>
    <property type="evidence" value="ECO:0007669"/>
    <property type="project" value="UniProtKB-KW"/>
</dbReference>
<reference evidence="4" key="11">
    <citation type="journal article" date="2015" name="G3 (Bethesda)">
        <title>Gene Model Annotations for Drosophila melanogaster: Impact of High-Throughput Data.</title>
        <authorList>
            <consortium name="FlyBase Consortium"/>
            <person name="Matthews B.B."/>
            <person name="Dos Santos G."/>
            <person name="Crosby M.A."/>
            <person name="Emmert D.B."/>
            <person name="St Pierre S.E."/>
            <person name="Gramates L.S."/>
            <person name="Zhou P."/>
            <person name="Schroeder A.J."/>
            <person name="Falls K."/>
            <person name="Strelets V."/>
            <person name="Russo S.M."/>
            <person name="Gelbart W.M."/>
            <person name="null"/>
        </authorList>
    </citation>
    <scope>NUCLEOTIDE SEQUENCE</scope>
</reference>
<comment type="domain">
    <text evidence="1">The twin CX3C motif contains 4 conserved Cys residues that form 2 disulfide bonds in the mitochondrial intermembrane space.</text>
</comment>
<dbReference type="PaxDb" id="7227-FBpp0288960"/>
<reference evidence="4" key="7">
    <citation type="submission" date="2006-08" db="EMBL/GenBank/DDBJ databases">
        <authorList>
            <person name="Celniker S."/>
            <person name="Carlson J."/>
            <person name="Wan K."/>
            <person name="Frise E."/>
            <person name="Hoskins R."/>
            <person name="Park S."/>
            <person name="Svirskas R."/>
            <person name="Rubin G."/>
        </authorList>
    </citation>
    <scope>NUCLEOTIDE SEQUENCE</scope>
</reference>
<reference evidence="4" key="15">
    <citation type="submission" date="2024-06" db="EMBL/GenBank/DDBJ databases">
        <title>Drosophila melanogaster release 4 sequence.</title>
        <authorList>
            <consortium name="Berkeley Drosophila Genome Project"/>
            <person name="Celniker S."/>
            <person name="Carlson J."/>
            <person name="Wan K."/>
            <person name="Pfeiffer B."/>
            <person name="Frise E."/>
            <person name="George R."/>
            <person name="Hoskins R."/>
            <person name="Stapleton M."/>
            <person name="Pacleb J."/>
            <person name="Park S."/>
            <person name="Svirskas R."/>
            <person name="Smith E."/>
            <person name="Yu C."/>
            <person name="Rubin G."/>
        </authorList>
    </citation>
    <scope>NUCLEOTIDE SEQUENCE</scope>
</reference>
<evidence type="ECO:0000313" key="7">
    <source>
        <dbReference type="Proteomes" id="UP000000803"/>
    </source>
</evidence>
<dbReference type="GeneID" id="7354435"/>
<feature type="domain" description="Tim10-like" evidence="3">
    <location>
        <begin position="11"/>
        <end position="69"/>
    </location>
</feature>
<reference evidence="4" key="13">
    <citation type="journal article" date="2015" name="Genome Res.">
        <title>The Release 6 reference sequence of the Drosophila melanogaster genome.</title>
        <authorList>
            <person name="Hoskins R.A."/>
            <person name="Carlson J.W."/>
            <person name="Wan K.H."/>
            <person name="Park S."/>
            <person name="Mendez I."/>
            <person name="Galle S.E."/>
            <person name="Booth B.W."/>
            <person name="Pfeiffer B.D."/>
            <person name="George R.A."/>
            <person name="Svirskas R."/>
            <person name="Krzywinski M."/>
            <person name="Schein J."/>
            <person name="Accardo M.C."/>
            <person name="Damia E."/>
            <person name="Messina G."/>
            <person name="Mendez-Lago M."/>
            <person name="de Pablos B."/>
            <person name="Demakova O.V."/>
            <person name="Andreyeva E.N."/>
            <person name="Boldyreva L.V."/>
            <person name="Marra M."/>
            <person name="Carvalho A.B."/>
            <person name="Dimitri P."/>
            <person name="Villasante A."/>
            <person name="Zhimulev I.F."/>
            <person name="Rubin G.M."/>
            <person name="Karpen G.H."/>
            <person name="Celniker S.E."/>
        </authorList>
    </citation>
    <scope>NUCLEOTIDE SEQUENCE</scope>
</reference>
<keyword evidence="1" id="KW-0143">Chaperone</keyword>
<keyword evidence="1" id="KW-0999">Mitochondrion inner membrane</keyword>
<reference evidence="4 7" key="5">
    <citation type="journal article" date="2002" name="Genome Biol.">
        <title>Heterochromatic sequences in a Drosophila whole-genome shotgun assembly.</title>
        <authorList>
            <person name="Hoskins R.A."/>
            <person name="Smith C.D."/>
            <person name="Carlson J.W."/>
            <person name="Carvalho A.B."/>
            <person name="Halpern A."/>
            <person name="Kaminker J.S."/>
            <person name="Kennedy C."/>
            <person name="Mungall C.J."/>
            <person name="Sullivan B.A."/>
            <person name="Sutton G.G."/>
            <person name="Yasuhara J.C."/>
            <person name="Wakimoto B.T."/>
            <person name="Myers E.W."/>
            <person name="Celniker S.E."/>
            <person name="Rubin G.M."/>
            <person name="Karpen G.H."/>
        </authorList>
    </citation>
    <scope>NUCLEOTIDE SEQUENCE [LARGE SCALE GENOMIC DNA]</scope>
    <source>
        <strain evidence="7">Berkeley</strain>
    </source>
</reference>
<dbReference type="EMBL" id="BT120248">
    <property type="protein sequence ID" value="ADC27618.1"/>
    <property type="molecule type" value="mRNA"/>
</dbReference>
<dbReference type="GO" id="GO:0005743">
    <property type="term" value="C:mitochondrial inner membrane"/>
    <property type="evidence" value="ECO:0007669"/>
    <property type="project" value="UniProtKB-SubCell"/>
</dbReference>
<feature type="compositionally biased region" description="Low complexity" evidence="2">
    <location>
        <begin position="79"/>
        <end position="114"/>
    </location>
</feature>
<dbReference type="InterPro" id="IPR035427">
    <property type="entry name" value="Tim10-like_dom_sf"/>
</dbReference>
<organism evidence="4 7">
    <name type="scientific">Drosophila melanogaster</name>
    <name type="common">Fruit fly</name>
    <dbReference type="NCBI Taxonomy" id="7227"/>
    <lineage>
        <taxon>Eukaryota</taxon>
        <taxon>Metazoa</taxon>
        <taxon>Ecdysozoa</taxon>
        <taxon>Arthropoda</taxon>
        <taxon>Hexapoda</taxon>
        <taxon>Insecta</taxon>
        <taxon>Pterygota</taxon>
        <taxon>Neoptera</taxon>
        <taxon>Endopterygota</taxon>
        <taxon>Diptera</taxon>
        <taxon>Brachycera</taxon>
        <taxon>Muscomorpha</taxon>
        <taxon>Ephydroidea</taxon>
        <taxon>Drosophilidae</taxon>
        <taxon>Drosophila</taxon>
        <taxon>Sophophora</taxon>
    </lineage>
</organism>
<dbReference type="FlyBase" id="FBgn0259198">
    <property type="gene designation" value="CG42302"/>
</dbReference>
<evidence type="ECO:0000313" key="5">
    <source>
        <dbReference type="EMBL" id="ADC27618.1"/>
    </source>
</evidence>
<keyword evidence="1" id="KW-0653">Protein transport</keyword>
<dbReference type="KEGG" id="dme:Dmel_CG42302"/>
<dbReference type="VEuPathDB" id="VectorBase:FBgn0259198"/>
<accession>A8JUP9</accession>
<evidence type="ECO:0000259" key="3">
    <source>
        <dbReference type="Pfam" id="PF02953"/>
    </source>
</evidence>
<dbReference type="Proteomes" id="UP000000803">
    <property type="component" value="Chromosome X"/>
</dbReference>
<dbReference type="EMBL" id="AE014298">
    <property type="protein sequence ID" value="ABW09451.2"/>
    <property type="molecule type" value="Genomic_DNA"/>
</dbReference>
<dbReference type="GO" id="GO:0042719">
    <property type="term" value="C:mitochondrial intermembrane space chaperone complex"/>
    <property type="evidence" value="ECO:0000250"/>
    <property type="project" value="FlyBase"/>
</dbReference>
<dbReference type="Gene3D" id="1.10.287.810">
    <property type="entry name" value="Mitochondrial import inner membrane translocase subunit tim13 like domains"/>
    <property type="match status" value="1"/>
</dbReference>
<dbReference type="SMR" id="A8JUP9"/>
<dbReference type="GO" id="GO:0140318">
    <property type="term" value="F:protein transporter activity"/>
    <property type="evidence" value="ECO:0000250"/>
    <property type="project" value="FlyBase"/>
</dbReference>
<reference evidence="4" key="12">
    <citation type="journal article" date="2015" name="G3 (Bethesda)">
        <title>Gene Model Annotations for Drosophila melanogaster: The Rule-Benders.</title>
        <authorList>
            <consortium name="FlyBase Consortium"/>
            <person name="Crosby M.A."/>
            <person name="Gramates L.S."/>
            <person name="Dos Santos G."/>
            <person name="Matthews B.B."/>
            <person name="St Pierre S.E."/>
            <person name="Zhou P."/>
            <person name="Schroeder A.J."/>
            <person name="Falls K."/>
            <person name="Emmert D.B."/>
            <person name="Russo S.M."/>
            <person name="Gelbart W.M."/>
            <person name="null"/>
        </authorList>
    </citation>
    <scope>NUCLEOTIDE SEQUENCE</scope>
</reference>
<dbReference type="DNASU" id="7354435"/>
<dbReference type="InterPro" id="IPR004217">
    <property type="entry name" value="Tim10-like"/>
</dbReference>
<feature type="region of interest" description="Disordered" evidence="2">
    <location>
        <begin position="75"/>
        <end position="121"/>
    </location>
</feature>
<evidence type="ECO:0000313" key="6">
    <source>
        <dbReference type="FlyBase" id="FBgn0259198"/>
    </source>
</evidence>
<gene>
    <name evidence="4" type="primary">CG6857</name>
    <name evidence="5" type="synonym">CG42302-RA</name>
    <name evidence="4" type="synonym">Dmel\CG42302</name>
    <name evidence="6" type="ORF">CG42302</name>
    <name evidence="4" type="ORF">Dmel_CG42302</name>
</gene>
<name>A8JUP9_DROME</name>
<dbReference type="RefSeq" id="NP_001097022.2">
    <property type="nucleotide sequence ID" value="NM_001103552.3"/>
</dbReference>
<reference evidence="4 7" key="1">
    <citation type="journal article" date="2000" name="Science">
        <title>The genome sequence of Drosophila melanogaster.</title>
        <authorList>
            <person name="Adams M.D."/>
            <person name="Celniker S.E."/>
            <person name="Holt R.A."/>
            <person name="Evans C.A."/>
            <person name="Gocayne J.D."/>
            <person name="Amanatides P.G."/>
            <person name="Scherer S.E."/>
            <person name="Li P.W."/>
            <person name="Hoskins R.A."/>
            <person name="Galle R.F."/>
            <person name="George R.A."/>
            <person name="Lewis S.E."/>
            <person name="Richards S."/>
            <person name="Ashburner M."/>
            <person name="Henderson S.N."/>
            <person name="Sutton G.G."/>
            <person name="Wortman J.R."/>
            <person name="Yandell M.D."/>
            <person name="Zhang Q."/>
            <person name="Chen L.X."/>
            <person name="Brandon R.C."/>
            <person name="Rogers Y.H."/>
            <person name="Blazej R.G."/>
            <person name="Champe M."/>
            <person name="Pfeiffer B.D."/>
            <person name="Wan K.H."/>
            <person name="Doyle C."/>
            <person name="Baxter E.G."/>
            <person name="Helt G."/>
            <person name="Nelson C.R."/>
            <person name="Gabor G.L."/>
            <person name="Abril J.F."/>
            <person name="Agbayani A."/>
            <person name="An H.J."/>
            <person name="Andrews-Pfannkoch C."/>
            <person name="Baldwin D."/>
            <person name="Ballew R.M."/>
            <person name="Basu A."/>
            <person name="Baxendale J."/>
            <person name="Bayraktaroglu L."/>
            <person name="Beasley E.M."/>
            <person name="Beeson K.Y."/>
            <person name="Benos P.V."/>
            <person name="Berman B.P."/>
            <person name="Bhandari D."/>
            <person name="Bolshakov S."/>
            <person name="Borkova D."/>
            <person name="Botchan M.R."/>
            <person name="Bouck J."/>
            <person name="Brokstein P."/>
            <person name="Brottier P."/>
            <person name="Burtis K.C."/>
            <person name="Busam D.A."/>
            <person name="Butler H."/>
            <person name="Cadieu E."/>
            <person name="Center A."/>
            <person name="Chandra I."/>
            <person name="Cherry J.M."/>
            <person name="Cawley S."/>
            <person name="Dahlke C."/>
            <person name="Davenport L.B."/>
            <person name="Davies P."/>
            <person name="de Pablos B."/>
            <person name="Delcher A."/>
            <person name="Deng Z."/>
            <person name="Mays A.D."/>
            <person name="Dew I."/>
            <person name="Dietz S.M."/>
            <person name="Dodson K."/>
            <person name="Doup L.E."/>
            <person name="Downes M."/>
            <person name="Dugan-Rocha S."/>
            <person name="Dunkov B.C."/>
            <person name="Dunn P."/>
            <person name="Durbin K.J."/>
            <person name="Evangelista C.C."/>
            <person name="Ferraz C."/>
            <person name="Ferriera S."/>
            <person name="Fleischmann W."/>
            <person name="Fosler C."/>
            <person name="Gabrielian A.E."/>
            <person name="Garg N.S."/>
            <person name="Gelbart W.M."/>
            <person name="Glasser K."/>
            <person name="Glodek A."/>
            <person name="Gong F."/>
            <person name="Gorrell J.H."/>
            <person name="Gu Z."/>
            <person name="Guan P."/>
            <person name="Harris M."/>
            <person name="Harris N.L."/>
            <person name="Harvey D."/>
            <person name="Heiman T.J."/>
            <person name="Hernandez J.R."/>
            <person name="Houck J."/>
            <person name="Hostin D."/>
            <person name="Houston K.A."/>
            <person name="Howland T.J."/>
            <person name="Wei M.H."/>
            <person name="Ibegwam C."/>
            <person name="Jalali M."/>
            <person name="Kalush F."/>
            <person name="Karpen G.H."/>
            <person name="Ke Z."/>
            <person name="Kennison J.A."/>
            <person name="Ketchum K.A."/>
            <person name="Kimmel B.E."/>
            <person name="Kodira C.D."/>
            <person name="Kraft C."/>
            <person name="Kravitz S."/>
            <person name="Kulp D."/>
            <person name="Lai Z."/>
            <person name="Lasko P."/>
            <person name="Lei Y."/>
            <person name="Levitsky A.A."/>
            <person name="Li J."/>
            <person name="Li Z."/>
            <person name="Liang Y."/>
            <person name="Lin X."/>
            <person name="Liu X."/>
            <person name="Mattei B."/>
            <person name="McIntosh T.C."/>
            <person name="McLeod M.P."/>
            <person name="McPherson D."/>
            <person name="Merkulov G."/>
            <person name="Milshina N.V."/>
            <person name="Mobarry C."/>
            <person name="Morris J."/>
            <person name="Moshrefi A."/>
            <person name="Mount S.M."/>
            <person name="Moy M."/>
            <person name="Murphy B."/>
            <person name="Murphy L."/>
            <person name="Muzny D.M."/>
            <person name="Nelson D.L."/>
            <person name="Nelson D.R."/>
            <person name="Nelson K.A."/>
            <person name="Nixon K."/>
            <person name="Nusskern D.R."/>
            <person name="Pacleb J.M."/>
            <person name="Palazzolo M."/>
            <person name="Pittman G.S."/>
            <person name="Pan S."/>
            <person name="Pollard J."/>
            <person name="Puri V."/>
            <person name="Reese M.G."/>
            <person name="Reinert K."/>
            <person name="Remington K."/>
            <person name="Saunders R.D."/>
            <person name="Scheeler F."/>
            <person name="Shen H."/>
            <person name="Shue B.C."/>
            <person name="Siden-Kiamos I."/>
            <person name="Simpson M."/>
            <person name="Skupski M.P."/>
            <person name="Smith T."/>
            <person name="Spier E."/>
            <person name="Spradling A.C."/>
            <person name="Stapleton M."/>
            <person name="Strong R."/>
            <person name="Sun E."/>
            <person name="Svirskas R."/>
            <person name="Tector C."/>
            <person name="Turner R."/>
            <person name="Venter E."/>
            <person name="Wang A.H."/>
            <person name="Wang X."/>
            <person name="Wang Z.Y."/>
            <person name="Wassarman D.A."/>
            <person name="Weinstock G.M."/>
            <person name="Weissenbach J."/>
            <person name="Williams S.M."/>
            <person name="WoodageT"/>
            <person name="Worley K.C."/>
            <person name="Wu D."/>
            <person name="Yang S."/>
            <person name="Yao Q.A."/>
            <person name="Ye J."/>
            <person name="Yeh R.F."/>
            <person name="Zaveri J.S."/>
            <person name="Zhan M."/>
            <person name="Zhang G."/>
            <person name="Zhao Q."/>
            <person name="Zheng L."/>
            <person name="Zheng X.H."/>
            <person name="Zhong F.N."/>
            <person name="Zhong W."/>
            <person name="Zhou X."/>
            <person name="Zhu S."/>
            <person name="Zhu X."/>
            <person name="Smith H.O."/>
            <person name="Gibbs R.A."/>
            <person name="Myers E.W."/>
            <person name="Rubin G.M."/>
            <person name="Venter J.C."/>
        </authorList>
    </citation>
    <scope>NUCLEOTIDE SEQUENCE [LARGE SCALE GENOMIC DNA]</scope>
    <source>
        <strain evidence="7">Berkeley</strain>
    </source>
</reference>
<keyword evidence="1" id="KW-0472">Membrane</keyword>
<dbReference type="HOGENOM" id="CLU_2040494_0_0_1"/>
<keyword evidence="1" id="KW-0496">Mitochondrion</keyword>
<keyword evidence="1" id="KW-1015">Disulfide bond</keyword>
<reference evidence="7" key="4">
    <citation type="journal article" date="2002" name="Genome Biol.">
        <title>The transposable elements of the Drosophila melanogaster euchromatin: a genomics perspective.</title>
        <authorList>
            <person name="Kaminker J.S."/>
            <person name="Bergman C.M."/>
            <person name="Kronmiller B."/>
            <person name="Carlson J."/>
            <person name="Svirskas R."/>
            <person name="Patel S."/>
            <person name="Frise E."/>
            <person name="Wheeler D.A."/>
            <person name="Lewis S.E."/>
            <person name="Rubin G.M."/>
            <person name="Ashburner M."/>
            <person name="Celniker S.E."/>
        </authorList>
    </citation>
    <scope>NUCLEOTIDE SEQUENCE [LARGE SCALE GENOMIC DNA]</scope>
    <source>
        <strain evidence="7">Berkeley</strain>
    </source>
</reference>
<reference evidence="4 7" key="6">
    <citation type="journal article" date="2005" name="PLoS Comput. Biol.">
        <title>Combined evidence annotation of transposable elements in genome sequences.</title>
        <authorList>
            <person name="Quesneville H."/>
            <person name="Bergman C.M."/>
            <person name="Andrieu O."/>
            <person name="Autard D."/>
            <person name="Nouaud D."/>
            <person name="Ashburner M."/>
            <person name="Anxolabehere D."/>
        </authorList>
    </citation>
    <scope>NUCLEOTIDE SEQUENCE [LARGE SCALE GENOMIC DNA]</scope>
    <source>
        <strain evidence="7">Berkeley</strain>
    </source>
</reference>
<sequence>MATNQHDLERIRQQIVLANIQELIKKMTRRCFDVCIAMPEMELRSTERDCLANCMDRFMDSVQVVSSQYFRRRRRHQQIRLSRSTASSASPPASASASMPKSAAANESESASRASNDEKVK</sequence>
<reference evidence="4 7" key="8">
    <citation type="journal article" date="2007" name="Science">
        <title>The Release 5.1 annotation of Drosophila melanogaster heterochromatin.</title>
        <authorList>
            <person name="Smith C.D."/>
            <person name="Shu S."/>
            <person name="Mungall C.J."/>
            <person name="Karpen G.H."/>
        </authorList>
    </citation>
    <scope>NUCLEOTIDE SEQUENCE [LARGE SCALE GENOMIC DNA]</scope>
    <source>
        <strain evidence="7">Berkeley</strain>
    </source>
</reference>
<dbReference type="STRING" id="7227.FBpp0288960"/>
<comment type="subunit">
    <text evidence="1">Heterohexamer.</text>
</comment>
<keyword evidence="1" id="KW-0811">Translocation</keyword>
<dbReference type="OrthoDB" id="7813104at2759"/>
<dbReference type="Pfam" id="PF02953">
    <property type="entry name" value="zf-Tim10_DDP"/>
    <property type="match status" value="1"/>
</dbReference>
<evidence type="ECO:0000313" key="4">
    <source>
        <dbReference type="EMBL" id="ABW09451.2"/>
    </source>
</evidence>
<dbReference type="OMA" id="QKMTRRC"/>
<reference evidence="4" key="14">
    <citation type="submission" date="2023-12" db="EMBL/GenBank/DDBJ databases">
        <authorList>
            <consortium name="FlyBase"/>
        </authorList>
    </citation>
    <scope>NUCLEOTIDE SEQUENCE</scope>
</reference>
<dbReference type="AGR" id="FB:FBgn0259198"/>